<dbReference type="PANTHER" id="PTHR31973:SF197">
    <property type="entry name" value="SWIM-TYPE DOMAIN-CONTAINING PROTEIN"/>
    <property type="match status" value="1"/>
</dbReference>
<feature type="compositionally biased region" description="Polar residues" evidence="1">
    <location>
        <begin position="182"/>
        <end position="214"/>
    </location>
</feature>
<sequence>MIENKICESFNSYILKYRNKPLIEILEDIMMSLIVWKIAKRLTACDDLLCPNIRKKLDKLLNSARLCEMVPAIGEEFEVHYSDETCIVDLMKNECSCNAWALTGIQITCSKCGQIVHNKRTCKQENPRVQQAVVDQTSQGCGVRFSNNVWAMTPGGKKVQSVSGVRAAAVATSNLGVRGHGRSQTTNPSTSARFEARSSQNSKVIDSSTHNPNF</sequence>
<keyword evidence="3" id="KW-1185">Reference proteome</keyword>
<accession>A0AAD4IP22</accession>
<feature type="region of interest" description="Disordered" evidence="1">
    <location>
        <begin position="177"/>
        <end position="214"/>
    </location>
</feature>
<evidence type="ECO:0000313" key="3">
    <source>
        <dbReference type="Proteomes" id="UP001190926"/>
    </source>
</evidence>
<name>A0AAD4IP22_PERFH</name>
<reference evidence="2 3" key="1">
    <citation type="journal article" date="2021" name="Nat. Commun.">
        <title>Incipient diploidization of the medicinal plant Perilla within 10,000 years.</title>
        <authorList>
            <person name="Zhang Y."/>
            <person name="Shen Q."/>
            <person name="Leng L."/>
            <person name="Zhang D."/>
            <person name="Chen S."/>
            <person name="Shi Y."/>
            <person name="Ning Z."/>
            <person name="Chen S."/>
        </authorList>
    </citation>
    <scope>NUCLEOTIDE SEQUENCE [LARGE SCALE GENOMIC DNA]</scope>
    <source>
        <strain evidence="3">cv. PC099</strain>
    </source>
</reference>
<comment type="caution">
    <text evidence="2">The sequence shown here is derived from an EMBL/GenBank/DDBJ whole genome shotgun (WGS) entry which is preliminary data.</text>
</comment>
<organism evidence="2 3">
    <name type="scientific">Perilla frutescens var. hirtella</name>
    <name type="common">Perilla citriodora</name>
    <name type="synonym">Perilla setoyensis</name>
    <dbReference type="NCBI Taxonomy" id="608512"/>
    <lineage>
        <taxon>Eukaryota</taxon>
        <taxon>Viridiplantae</taxon>
        <taxon>Streptophyta</taxon>
        <taxon>Embryophyta</taxon>
        <taxon>Tracheophyta</taxon>
        <taxon>Spermatophyta</taxon>
        <taxon>Magnoliopsida</taxon>
        <taxon>eudicotyledons</taxon>
        <taxon>Gunneridae</taxon>
        <taxon>Pentapetalae</taxon>
        <taxon>asterids</taxon>
        <taxon>lamiids</taxon>
        <taxon>Lamiales</taxon>
        <taxon>Lamiaceae</taxon>
        <taxon>Nepetoideae</taxon>
        <taxon>Elsholtzieae</taxon>
        <taxon>Perilla</taxon>
    </lineage>
</organism>
<protein>
    <submittedName>
        <fullName evidence="2">Uncharacterized protein</fullName>
    </submittedName>
</protein>
<proteinExistence type="predicted"/>
<dbReference type="AlphaFoldDB" id="A0AAD4IP22"/>
<gene>
    <name evidence="2" type="ORF">C2S53_004376</name>
</gene>
<dbReference type="Proteomes" id="UP001190926">
    <property type="component" value="Unassembled WGS sequence"/>
</dbReference>
<evidence type="ECO:0000313" key="2">
    <source>
        <dbReference type="EMBL" id="KAH6756115.1"/>
    </source>
</evidence>
<dbReference type="PANTHER" id="PTHR31973">
    <property type="entry name" value="POLYPROTEIN, PUTATIVE-RELATED"/>
    <property type="match status" value="1"/>
</dbReference>
<dbReference type="EMBL" id="SDAM02029567">
    <property type="protein sequence ID" value="KAH6756115.1"/>
    <property type="molecule type" value="Genomic_DNA"/>
</dbReference>
<evidence type="ECO:0000256" key="1">
    <source>
        <dbReference type="SAM" id="MobiDB-lite"/>
    </source>
</evidence>